<sequence>MGREFCRGEDILECARYFHVTSRSVGKDYIRTVLGSQWDDRLEGLESFPYSASWTAGELSAIESAVTVITRELLTVCVGVHGNDSRRIFRINPPPRDISIDTSFLKQVSMEMTRGEYSE</sequence>
<dbReference type="EMBL" id="BGPR01028836">
    <property type="protein sequence ID" value="GBO00261.1"/>
    <property type="molecule type" value="Genomic_DNA"/>
</dbReference>
<dbReference type="AlphaFoldDB" id="A0A4Y2TJQ1"/>
<organism evidence="1 2">
    <name type="scientific">Araneus ventricosus</name>
    <name type="common">Orbweaver spider</name>
    <name type="synonym">Epeira ventricosa</name>
    <dbReference type="NCBI Taxonomy" id="182803"/>
    <lineage>
        <taxon>Eukaryota</taxon>
        <taxon>Metazoa</taxon>
        <taxon>Ecdysozoa</taxon>
        <taxon>Arthropoda</taxon>
        <taxon>Chelicerata</taxon>
        <taxon>Arachnida</taxon>
        <taxon>Araneae</taxon>
        <taxon>Araneomorphae</taxon>
        <taxon>Entelegynae</taxon>
        <taxon>Araneoidea</taxon>
        <taxon>Araneidae</taxon>
        <taxon>Araneus</taxon>
    </lineage>
</organism>
<dbReference type="Proteomes" id="UP000499080">
    <property type="component" value="Unassembled WGS sequence"/>
</dbReference>
<name>A0A4Y2TJQ1_ARAVE</name>
<keyword evidence="2" id="KW-1185">Reference proteome</keyword>
<protein>
    <submittedName>
        <fullName evidence="1">Uncharacterized protein</fullName>
    </submittedName>
</protein>
<evidence type="ECO:0000313" key="1">
    <source>
        <dbReference type="EMBL" id="GBO00261.1"/>
    </source>
</evidence>
<evidence type="ECO:0000313" key="2">
    <source>
        <dbReference type="Proteomes" id="UP000499080"/>
    </source>
</evidence>
<proteinExistence type="predicted"/>
<gene>
    <name evidence="1" type="ORF">AVEN_78421_1</name>
</gene>
<comment type="caution">
    <text evidence="1">The sequence shown here is derived from an EMBL/GenBank/DDBJ whole genome shotgun (WGS) entry which is preliminary data.</text>
</comment>
<reference evidence="1 2" key="1">
    <citation type="journal article" date="2019" name="Sci. Rep.">
        <title>Orb-weaving spider Araneus ventricosus genome elucidates the spidroin gene catalogue.</title>
        <authorList>
            <person name="Kono N."/>
            <person name="Nakamura H."/>
            <person name="Ohtoshi R."/>
            <person name="Moran D.A.P."/>
            <person name="Shinohara A."/>
            <person name="Yoshida Y."/>
            <person name="Fujiwara M."/>
            <person name="Mori M."/>
            <person name="Tomita M."/>
            <person name="Arakawa K."/>
        </authorList>
    </citation>
    <scope>NUCLEOTIDE SEQUENCE [LARGE SCALE GENOMIC DNA]</scope>
</reference>
<accession>A0A4Y2TJQ1</accession>